<dbReference type="InterPro" id="IPR033740">
    <property type="entry name" value="Pept_M24B"/>
</dbReference>
<feature type="domain" description="Peptidase M24 C-terminal" evidence="6">
    <location>
        <begin position="548"/>
        <end position="609"/>
    </location>
</feature>
<evidence type="ECO:0000259" key="6">
    <source>
        <dbReference type="Pfam" id="PF16188"/>
    </source>
</evidence>
<dbReference type="InterPro" id="IPR032416">
    <property type="entry name" value="Peptidase_M24_C"/>
</dbReference>
<evidence type="ECO:0000313" key="8">
    <source>
        <dbReference type="Proteomes" id="UP001202827"/>
    </source>
</evidence>
<dbReference type="SUPFAM" id="SSF55920">
    <property type="entry name" value="Creatinase/aminopeptidase"/>
    <property type="match status" value="1"/>
</dbReference>
<protein>
    <submittedName>
        <fullName evidence="7">Aminopeptidase P family protein</fullName>
    </submittedName>
</protein>
<reference evidence="7 8" key="1">
    <citation type="submission" date="2022-04" db="EMBL/GenBank/DDBJ databases">
        <title>Rhizobium coralii sp. nov., isolated from coral Turbinaria peltata.</title>
        <authorList>
            <person name="Sun H."/>
        </authorList>
    </citation>
    <scope>NUCLEOTIDE SEQUENCE [LARGE SCALE GENOMIC DNA]</scope>
    <source>
        <strain evidence="7 8">NTR19</strain>
    </source>
</reference>
<keyword evidence="2" id="KW-0479">Metal-binding</keyword>
<feature type="domain" description="Creatinase N-terminal" evidence="5">
    <location>
        <begin position="17"/>
        <end position="138"/>
    </location>
</feature>
<dbReference type="PANTHER" id="PTHR43763:SF6">
    <property type="entry name" value="XAA-PRO AMINOPEPTIDASE 1"/>
    <property type="match status" value="1"/>
</dbReference>
<dbReference type="Gene3D" id="3.40.350.10">
    <property type="entry name" value="Creatinase/prolidase N-terminal domain"/>
    <property type="match status" value="2"/>
</dbReference>
<keyword evidence="8" id="KW-1185">Reference proteome</keyword>
<gene>
    <name evidence="7" type="ORF">M0654_01420</name>
</gene>
<evidence type="ECO:0000313" key="7">
    <source>
        <dbReference type="EMBL" id="MCK8778630.1"/>
    </source>
</evidence>
<dbReference type="CDD" id="cd01085">
    <property type="entry name" value="APP"/>
    <property type="match status" value="1"/>
</dbReference>
<dbReference type="SUPFAM" id="SSF53092">
    <property type="entry name" value="Creatinase/prolidase N-terminal domain"/>
    <property type="match status" value="1"/>
</dbReference>
<evidence type="ECO:0000256" key="2">
    <source>
        <dbReference type="ARBA" id="ARBA00022723"/>
    </source>
</evidence>
<evidence type="ECO:0000259" key="5">
    <source>
        <dbReference type="Pfam" id="PF01321"/>
    </source>
</evidence>
<keyword evidence="3" id="KW-0378">Hydrolase</keyword>
<evidence type="ECO:0000259" key="4">
    <source>
        <dbReference type="Pfam" id="PF00557"/>
    </source>
</evidence>
<evidence type="ECO:0000256" key="3">
    <source>
        <dbReference type="ARBA" id="ARBA00022801"/>
    </source>
</evidence>
<comment type="caution">
    <text evidence="7">The sequence shown here is derived from an EMBL/GenBank/DDBJ whole genome shotgun (WGS) entry which is preliminary data.</text>
</comment>
<dbReference type="InterPro" id="IPR000994">
    <property type="entry name" value="Pept_M24"/>
</dbReference>
<dbReference type="InterPro" id="IPR029149">
    <property type="entry name" value="Creatin/AminoP/Spt16_N"/>
</dbReference>
<keyword evidence="7" id="KW-0645">Protease</keyword>
<evidence type="ECO:0000256" key="1">
    <source>
        <dbReference type="ARBA" id="ARBA00008766"/>
    </source>
</evidence>
<sequence length="610" mass="66121">MFQSFEVKSTPQFGRGRVQSLRAKFDELGIDGFLVPRADEYQGEYVPPCAERLSWLTGFTGSAGVALITQREAVVFVDGRYVTQLAEQVDQELFTGGDLVNDPPHVWLPRNAPKGFRLGIDPWLHAGAEVRRLEKALAEIGGQLVLLPTNPLDALWTDRPAEPLGPVAIQKHEHAGVLATEKITKIAAQVKDKGAAAVIITDPSSVAWIFNIRGEDVPHTPHPLSRAIIAADGKAEIFLDKAKTGIEQTAYLAQMAEQCAPAEFLDRLSAHAANGGKLLVDPDLAPLAVTKAIIASGGEVVEATDPAKLPRACKNQAELEGSAKAHLQDGAAMVEYLYWLDSQTPGTLTEIDAVKALEAARARVGQNMQNPLKDISFETISGAGEHGAVIHYRVSTETDRKLNAGELFLVDSGAQYVNGTTDITRTVAIGEVPDEQKRFFTLVLKGMIAISTARFPNGTRGCDLDPLARIALWKAGADYAHGTGHGVGSYLSVHEGPQRISRLATQELLPGMILSNEPGYYRPGSFGIRIENLVFVKASEDIAGGDQPMLSFETLTWCPIDRRLVVTSLLTVEELDWLNTYHADVREKLLPLLDDAAVEDWLVKATDPLA</sequence>
<dbReference type="Pfam" id="PF16188">
    <property type="entry name" value="Peptidase_M24_C"/>
    <property type="match status" value="1"/>
</dbReference>
<dbReference type="PANTHER" id="PTHR43763">
    <property type="entry name" value="XAA-PRO AMINOPEPTIDASE 1"/>
    <property type="match status" value="1"/>
</dbReference>
<dbReference type="RefSeq" id="WP_248681508.1">
    <property type="nucleotide sequence ID" value="NZ_JALPRY010000001.1"/>
</dbReference>
<dbReference type="GO" id="GO:0004177">
    <property type="term" value="F:aminopeptidase activity"/>
    <property type="evidence" value="ECO:0007669"/>
    <property type="project" value="UniProtKB-KW"/>
</dbReference>
<dbReference type="Pfam" id="PF01321">
    <property type="entry name" value="Creatinase_N"/>
    <property type="match status" value="1"/>
</dbReference>
<organism evidence="7 8">
    <name type="scientific">Neorhizobium turbinariae</name>
    <dbReference type="NCBI Taxonomy" id="2937795"/>
    <lineage>
        <taxon>Bacteria</taxon>
        <taxon>Pseudomonadati</taxon>
        <taxon>Pseudomonadota</taxon>
        <taxon>Alphaproteobacteria</taxon>
        <taxon>Hyphomicrobiales</taxon>
        <taxon>Rhizobiaceae</taxon>
        <taxon>Rhizobium/Agrobacterium group</taxon>
        <taxon>Neorhizobium</taxon>
    </lineage>
</organism>
<dbReference type="Pfam" id="PF00557">
    <property type="entry name" value="Peptidase_M24"/>
    <property type="match status" value="1"/>
</dbReference>
<dbReference type="Proteomes" id="UP001202827">
    <property type="component" value="Unassembled WGS sequence"/>
</dbReference>
<name>A0ABT0IL80_9HYPH</name>
<accession>A0ABT0IL80</accession>
<keyword evidence="7" id="KW-0031">Aminopeptidase</keyword>
<dbReference type="Pfam" id="PF16189">
    <property type="entry name" value="Creatinase_N_2"/>
    <property type="match status" value="1"/>
</dbReference>
<comment type="similarity">
    <text evidence="1">Belongs to the peptidase M24B family.</text>
</comment>
<feature type="domain" description="Peptidase M24" evidence="4">
    <location>
        <begin position="324"/>
        <end position="537"/>
    </location>
</feature>
<dbReference type="Gene3D" id="3.90.230.10">
    <property type="entry name" value="Creatinase/methionine aminopeptidase superfamily"/>
    <property type="match status" value="1"/>
</dbReference>
<dbReference type="InterPro" id="IPR000587">
    <property type="entry name" value="Creatinase_N"/>
</dbReference>
<proteinExistence type="inferred from homology"/>
<dbReference type="InterPro" id="IPR050422">
    <property type="entry name" value="X-Pro_aminopeptidase_P"/>
</dbReference>
<dbReference type="EMBL" id="JALPRY010000001">
    <property type="protein sequence ID" value="MCK8778630.1"/>
    <property type="molecule type" value="Genomic_DNA"/>
</dbReference>
<dbReference type="InterPro" id="IPR036005">
    <property type="entry name" value="Creatinase/aminopeptidase-like"/>
</dbReference>